<dbReference type="PANTHER" id="PTHR22754">
    <property type="entry name" value="DISCO-INTERACTING PROTEIN 2 DIP2 -RELATED"/>
    <property type="match status" value="1"/>
</dbReference>
<dbReference type="InterPro" id="IPR000873">
    <property type="entry name" value="AMP-dep_synth/lig_dom"/>
</dbReference>
<accession>A0A0J6VGH7</accession>
<dbReference type="Proteomes" id="UP000036513">
    <property type="component" value="Unassembled WGS sequence"/>
</dbReference>
<evidence type="ECO:0000256" key="1">
    <source>
        <dbReference type="ARBA" id="ARBA00006432"/>
    </source>
</evidence>
<evidence type="ECO:0000256" key="4">
    <source>
        <dbReference type="ARBA" id="ARBA00023098"/>
    </source>
</evidence>
<dbReference type="PANTHER" id="PTHR22754:SF32">
    <property type="entry name" value="DISCO-INTERACTING PROTEIN 2"/>
    <property type="match status" value="1"/>
</dbReference>
<dbReference type="GO" id="GO:0005886">
    <property type="term" value="C:plasma membrane"/>
    <property type="evidence" value="ECO:0007669"/>
    <property type="project" value="TreeGrafter"/>
</dbReference>
<dbReference type="Pfam" id="PF23024">
    <property type="entry name" value="AMP-dom_DIP2-like"/>
    <property type="match status" value="1"/>
</dbReference>
<feature type="domain" description="AMP-binding enzyme C-terminal" evidence="6">
    <location>
        <begin position="450"/>
        <end position="559"/>
    </location>
</feature>
<dbReference type="NCBIfam" id="NF004509">
    <property type="entry name" value="PRK05850.1"/>
    <property type="match status" value="1"/>
</dbReference>
<keyword evidence="4" id="KW-0443">Lipid metabolism</keyword>
<dbReference type="GO" id="GO:0070566">
    <property type="term" value="F:adenylyltransferase activity"/>
    <property type="evidence" value="ECO:0007669"/>
    <property type="project" value="TreeGrafter"/>
</dbReference>
<dbReference type="PATRIC" id="fig|37916.4.peg.6117"/>
<dbReference type="EC" id="6.2.1.-" evidence="7"/>
<dbReference type="Pfam" id="PF00501">
    <property type="entry name" value="AMP-binding"/>
    <property type="match status" value="1"/>
</dbReference>
<dbReference type="SMR" id="A0A0J6VGH7"/>
<dbReference type="FunFam" id="3.30.300.30:FF:000016">
    <property type="entry name" value="Fatty-acid-CoA ligase FadD26"/>
    <property type="match status" value="1"/>
</dbReference>
<dbReference type="GO" id="GO:0006633">
    <property type="term" value="P:fatty acid biosynthetic process"/>
    <property type="evidence" value="ECO:0007669"/>
    <property type="project" value="TreeGrafter"/>
</dbReference>
<evidence type="ECO:0000259" key="6">
    <source>
        <dbReference type="Pfam" id="PF23024"/>
    </source>
</evidence>
<dbReference type="STRING" id="37916.MCHLDSM_06094"/>
<dbReference type="AlphaFoldDB" id="A0A0J6VGH7"/>
<keyword evidence="2 7" id="KW-0436">Ligase</keyword>
<evidence type="ECO:0000256" key="3">
    <source>
        <dbReference type="ARBA" id="ARBA00022832"/>
    </source>
</evidence>
<dbReference type="EMBL" id="JYNL01000068">
    <property type="protein sequence ID" value="KMO68563.1"/>
    <property type="molecule type" value="Genomic_DNA"/>
</dbReference>
<comment type="similarity">
    <text evidence="1">Belongs to the ATP-dependent AMP-binding enzyme family.</text>
</comment>
<proteinExistence type="inferred from homology"/>
<evidence type="ECO:0000313" key="7">
    <source>
        <dbReference type="EMBL" id="KMO68563.1"/>
    </source>
</evidence>
<dbReference type="InterPro" id="IPR045851">
    <property type="entry name" value="AMP-bd_C_sf"/>
</dbReference>
<dbReference type="InterPro" id="IPR025110">
    <property type="entry name" value="AMP-bd_C"/>
</dbReference>
<sequence>MKESPLLAVLRERASLQPNDVAFTFHDDDDGEESMTWGQLHRRSLNLAIDMQEHTSVGDRAVILAPQSLEYVVAFLAALQAGVIAVPLSVPLAGIHDERITAVLRDASPTAVLTTSAVAHSVDPYTAGDAQAPVVIELDTADLDARRSGGARRDRPDTAYLQYTSGSTRSPAGVEITHANLAANWKQIVGGILPDYRMPKTVVSWLPFYHDMGLMLGLCAGVMGGWPTAVMSPLSFLARPARWMQLVARSPQPLTAAPNFAFELAAARTSDEEMAGLDLGHVLHILSGAERVSEATLTRFTQRFARFNLNPAVVRPAYGLAEAVLYVAAHPPGPPTEFVHFEPDELAAGRAVRCRDGTPLVSYGVPGSPSVRIVDPDTAAELPPDTVGEIWVRGDNVSPGYWRRPAESARVFGATIVTASPDTPPDGWLRTGDLGFLSRGELFIVGRIKDLLIVRGRNHYPDDIEATTREISGGRAAAIAVLDQNTEKLVVIVEVKRRGQSDDELADTLRTVRQEVTSAISHAHGVGVEDVVLVAPGSIPITTSGKVRRASCVELYQSEGFARLTF</sequence>
<dbReference type="CDD" id="cd05931">
    <property type="entry name" value="FAAL"/>
    <property type="match status" value="1"/>
</dbReference>
<name>A0A0J6VGH7_9MYCO</name>
<feature type="domain" description="AMP-dependent synthetase/ligase" evidence="5">
    <location>
        <begin position="11"/>
        <end position="402"/>
    </location>
</feature>
<evidence type="ECO:0000256" key="2">
    <source>
        <dbReference type="ARBA" id="ARBA00022598"/>
    </source>
</evidence>
<dbReference type="Gene3D" id="3.40.50.12780">
    <property type="entry name" value="N-terminal domain of ligase-like"/>
    <property type="match status" value="1"/>
</dbReference>
<evidence type="ECO:0000259" key="5">
    <source>
        <dbReference type="Pfam" id="PF00501"/>
    </source>
</evidence>
<dbReference type="FunFam" id="3.40.50.12780:FF:000013">
    <property type="entry name" value="Long-chain-fatty-acid--AMP ligase FadD32"/>
    <property type="match status" value="1"/>
</dbReference>
<keyword evidence="3" id="KW-0276">Fatty acid metabolism</keyword>
<keyword evidence="8" id="KW-1185">Reference proteome</keyword>
<dbReference type="RefSeq" id="WP_053083126.1">
    <property type="nucleotide sequence ID" value="NZ_JYNL01000068.1"/>
</dbReference>
<dbReference type="Gene3D" id="3.30.300.30">
    <property type="match status" value="1"/>
</dbReference>
<comment type="caution">
    <text evidence="7">The sequence shown here is derived from an EMBL/GenBank/DDBJ whole genome shotgun (WGS) entry which is preliminary data.</text>
</comment>
<dbReference type="GO" id="GO:0071766">
    <property type="term" value="P:Actinobacterium-type cell wall biogenesis"/>
    <property type="evidence" value="ECO:0007669"/>
    <property type="project" value="UniProtKB-ARBA"/>
</dbReference>
<dbReference type="GO" id="GO:0016874">
    <property type="term" value="F:ligase activity"/>
    <property type="evidence" value="ECO:0007669"/>
    <property type="project" value="UniProtKB-KW"/>
</dbReference>
<organism evidence="7 8">
    <name type="scientific">Mycolicibacterium chlorophenolicum</name>
    <dbReference type="NCBI Taxonomy" id="37916"/>
    <lineage>
        <taxon>Bacteria</taxon>
        <taxon>Bacillati</taxon>
        <taxon>Actinomycetota</taxon>
        <taxon>Actinomycetes</taxon>
        <taxon>Mycobacteriales</taxon>
        <taxon>Mycobacteriaceae</taxon>
        <taxon>Mycolicibacterium</taxon>
    </lineage>
</organism>
<protein>
    <submittedName>
        <fullName evidence="7">Long-chain-fatty-acid--AMP ligase FadD28</fullName>
        <ecNumber evidence="7">6.2.1.-</ecNumber>
    </submittedName>
</protein>
<dbReference type="InterPro" id="IPR040097">
    <property type="entry name" value="FAAL/FAAC"/>
</dbReference>
<reference evidence="7 8" key="1">
    <citation type="journal article" date="2015" name="Genome Biol. Evol.">
        <title>Characterization of Three Mycobacterium spp. with Potential Use in Bioremediation by Genome Sequencing and Comparative Genomics.</title>
        <authorList>
            <person name="Das S."/>
            <person name="Pettersson B.M."/>
            <person name="Behra P.R."/>
            <person name="Ramesh M."/>
            <person name="Dasgupta S."/>
            <person name="Bhattacharya A."/>
            <person name="Kirsebom L.A."/>
        </authorList>
    </citation>
    <scope>NUCLEOTIDE SEQUENCE [LARGE SCALE GENOMIC DNA]</scope>
    <source>
        <strain evidence="7 8">DSM 43826</strain>
    </source>
</reference>
<evidence type="ECO:0000313" key="8">
    <source>
        <dbReference type="Proteomes" id="UP000036513"/>
    </source>
</evidence>
<dbReference type="InterPro" id="IPR042099">
    <property type="entry name" value="ANL_N_sf"/>
</dbReference>
<dbReference type="SUPFAM" id="SSF56801">
    <property type="entry name" value="Acetyl-CoA synthetase-like"/>
    <property type="match status" value="1"/>
</dbReference>
<gene>
    <name evidence="7" type="ORF">MCHLDSM_06094</name>
</gene>